<evidence type="ECO:0000313" key="2">
    <source>
        <dbReference type="Proteomes" id="UP000298111"/>
    </source>
</evidence>
<dbReference type="AlphaFoldDB" id="A0A6C1BUT0"/>
<reference evidence="1 2" key="1">
    <citation type="submission" date="2018-10" db="EMBL/GenBank/DDBJ databases">
        <title>Isolation of pseudouridimycin from Streptomyces albus DSM 40763.</title>
        <authorList>
            <person name="Rosenqvist P."/>
            <person name="Metsae-Ketelae M."/>
            <person name="Virta P."/>
        </authorList>
    </citation>
    <scope>NUCLEOTIDE SEQUENCE [LARGE SCALE GENOMIC DNA]</scope>
    <source>
        <strain evidence="1 2">DSM 40763</strain>
    </source>
</reference>
<sequence length="343" mass="36936">MVAVIDSAVRPRFGPHVTFTVDGGTVRIQDGTYRAALPARDVPLTELARLASGMAPQELVDGFRGWLGRDEAAALDVIERLFSTGLLIDPEAGRLPSVPGAYVACRLVDTFRRAFPRVLSGSPLLRDLAGTPHRGLALGLLAETYFVVRAASWTAEPVFRHPMTTAQREALEDFRASESGHGELLLSGFGAAGFDAGALRHGREATETMAYSHAYGAFAWQGVAEFAAALVLPEVPAHGGDGARPGTDVLDLLQDRHGVPGPLLDAFRAHEAEDVEADHGGLPAALLAQERNLAPARVEHLFAVLHQMLDLYRGHLDAVHRRYARWEPAAAAVRLPDNALRHN</sequence>
<dbReference type="GeneID" id="75185799"/>
<proteinExistence type="predicted"/>
<dbReference type="InterPro" id="IPR016084">
    <property type="entry name" value="Haem_Oase-like_multi-hlx"/>
</dbReference>
<dbReference type="Gene3D" id="1.20.910.10">
    <property type="entry name" value="Heme oxygenase-like"/>
    <property type="match status" value="1"/>
</dbReference>
<evidence type="ECO:0000313" key="1">
    <source>
        <dbReference type="EMBL" id="TGG79678.1"/>
    </source>
</evidence>
<gene>
    <name evidence="1" type="ORF">D8771_23360</name>
</gene>
<dbReference type="SUPFAM" id="SSF48613">
    <property type="entry name" value="Heme oxygenase-like"/>
    <property type="match status" value="1"/>
</dbReference>
<protein>
    <submittedName>
        <fullName evidence="1">Uncharacterized protein</fullName>
    </submittedName>
</protein>
<dbReference type="Proteomes" id="UP000298111">
    <property type="component" value="Unassembled WGS sequence"/>
</dbReference>
<comment type="caution">
    <text evidence="1">The sequence shown here is derived from an EMBL/GenBank/DDBJ whole genome shotgun (WGS) entry which is preliminary data.</text>
</comment>
<organism evidence="1 2">
    <name type="scientific">Streptomyces albus</name>
    <dbReference type="NCBI Taxonomy" id="1888"/>
    <lineage>
        <taxon>Bacteria</taxon>
        <taxon>Bacillati</taxon>
        <taxon>Actinomycetota</taxon>
        <taxon>Actinomycetes</taxon>
        <taxon>Kitasatosporales</taxon>
        <taxon>Streptomycetaceae</taxon>
        <taxon>Streptomyces</taxon>
    </lineage>
</organism>
<dbReference type="RefSeq" id="WP_031176053.1">
    <property type="nucleotide sequence ID" value="NZ_BBQG01000013.1"/>
</dbReference>
<accession>A0A6C1BUT0</accession>
<dbReference type="EMBL" id="RCIY01000076">
    <property type="protein sequence ID" value="TGG79678.1"/>
    <property type="molecule type" value="Genomic_DNA"/>
</dbReference>
<name>A0A6C1BUT0_9ACTN</name>